<dbReference type="Proteomes" id="UP000075243">
    <property type="component" value="Unassembled WGS sequence"/>
</dbReference>
<dbReference type="InterPro" id="IPR043128">
    <property type="entry name" value="Rev_trsase/Diguanyl_cyclase"/>
</dbReference>
<dbReference type="EMBL" id="KQ483411">
    <property type="protein sequence ID" value="KYP53688.1"/>
    <property type="molecule type" value="Genomic_DNA"/>
</dbReference>
<dbReference type="InterPro" id="IPR041577">
    <property type="entry name" value="RT_RNaseH_2"/>
</dbReference>
<dbReference type="Gene3D" id="3.10.10.10">
    <property type="entry name" value="HIV Type 1 Reverse Transcriptase, subunit A, domain 1"/>
    <property type="match status" value="1"/>
</dbReference>
<organism evidence="3 4">
    <name type="scientific">Cajanus cajan</name>
    <name type="common">Pigeon pea</name>
    <name type="synonym">Cajanus indicus</name>
    <dbReference type="NCBI Taxonomy" id="3821"/>
    <lineage>
        <taxon>Eukaryota</taxon>
        <taxon>Viridiplantae</taxon>
        <taxon>Streptophyta</taxon>
        <taxon>Embryophyta</taxon>
        <taxon>Tracheophyta</taxon>
        <taxon>Spermatophyta</taxon>
        <taxon>Magnoliopsida</taxon>
        <taxon>eudicotyledons</taxon>
        <taxon>Gunneridae</taxon>
        <taxon>Pentapetalae</taxon>
        <taxon>rosids</taxon>
        <taxon>fabids</taxon>
        <taxon>Fabales</taxon>
        <taxon>Fabaceae</taxon>
        <taxon>Papilionoideae</taxon>
        <taxon>50 kb inversion clade</taxon>
        <taxon>NPAAA clade</taxon>
        <taxon>indigoferoid/millettioid clade</taxon>
        <taxon>Phaseoleae</taxon>
        <taxon>Cajanus</taxon>
    </lineage>
</organism>
<keyword evidence="1" id="KW-0511">Multifunctional enzyme</keyword>
<dbReference type="InterPro" id="IPR043502">
    <property type="entry name" value="DNA/RNA_pol_sf"/>
</dbReference>
<accession>A0A151SG20</accession>
<dbReference type="AlphaFoldDB" id="A0A151SG20"/>
<proteinExistence type="predicted"/>
<dbReference type="InterPro" id="IPR050951">
    <property type="entry name" value="Retrovirus_Pol_polyprotein"/>
</dbReference>
<evidence type="ECO:0000259" key="2">
    <source>
        <dbReference type="Pfam" id="PF17919"/>
    </source>
</evidence>
<dbReference type="Gene3D" id="3.30.70.270">
    <property type="match status" value="2"/>
</dbReference>
<evidence type="ECO:0000313" key="3">
    <source>
        <dbReference type="EMBL" id="KYP53688.1"/>
    </source>
</evidence>
<dbReference type="PANTHER" id="PTHR37984:SF5">
    <property type="entry name" value="PROTEIN NYNRIN-LIKE"/>
    <property type="match status" value="1"/>
</dbReference>
<dbReference type="FunFam" id="3.30.70.270:FF:000020">
    <property type="entry name" value="Transposon Tf2-6 polyprotein-like Protein"/>
    <property type="match status" value="1"/>
</dbReference>
<dbReference type="Pfam" id="PF17919">
    <property type="entry name" value="RT_RNaseH_2"/>
    <property type="match status" value="1"/>
</dbReference>
<feature type="domain" description="Reverse transcriptase/retrotransposon-derived protein RNase H-like" evidence="2">
    <location>
        <begin position="196"/>
        <end position="247"/>
    </location>
</feature>
<dbReference type="GO" id="GO:0003824">
    <property type="term" value="F:catalytic activity"/>
    <property type="evidence" value="ECO:0007669"/>
    <property type="project" value="UniProtKB-KW"/>
</dbReference>
<protein>
    <recommendedName>
        <fullName evidence="2">Reverse transcriptase/retrotransposon-derived protein RNase H-like domain-containing protein</fullName>
    </recommendedName>
</protein>
<dbReference type="Gramene" id="C.cajan_23575.t">
    <property type="protein sequence ID" value="C.cajan_23575.t"/>
    <property type="gene ID" value="C.cajan_23575"/>
</dbReference>
<name>A0A151SG20_CAJCA</name>
<sequence length="250" mass="28435">DIMIILRQFHSVFSIPQGLPPVRPHDHSISLLPDTTPVKVRLYRYPFSYKAKIEKIVQELLQDGLIQHSTNPFSSPVILVKKFFYDIHIYSNTWVDHLGHLKTILGLMQQHQLHVKLAKCVFGTSQIAYLGHMVSSRGVFMDPDKVSAIINWPPPRTLKQLHGFLGLTSYYCRFIRNYASLASSLHSLLQNDAFGWNTTTQMAFEKLKQAISQALVLSLPDFTMPFELETDASSVGVGAILSERKHNTWC</sequence>
<dbReference type="PANTHER" id="PTHR37984">
    <property type="entry name" value="PROTEIN CBG26694"/>
    <property type="match status" value="1"/>
</dbReference>
<dbReference type="SUPFAM" id="SSF56672">
    <property type="entry name" value="DNA/RNA polymerases"/>
    <property type="match status" value="1"/>
</dbReference>
<evidence type="ECO:0000256" key="1">
    <source>
        <dbReference type="ARBA" id="ARBA00023268"/>
    </source>
</evidence>
<keyword evidence="4" id="KW-1185">Reference proteome</keyword>
<gene>
    <name evidence="3" type="ORF">KK1_024262</name>
</gene>
<evidence type="ECO:0000313" key="4">
    <source>
        <dbReference type="Proteomes" id="UP000075243"/>
    </source>
</evidence>
<feature type="non-terminal residue" evidence="3">
    <location>
        <position position="1"/>
    </location>
</feature>
<reference evidence="3" key="1">
    <citation type="journal article" date="2012" name="Nat. Biotechnol.">
        <title>Draft genome sequence of pigeonpea (Cajanus cajan), an orphan legume crop of resource-poor farmers.</title>
        <authorList>
            <person name="Varshney R.K."/>
            <person name="Chen W."/>
            <person name="Li Y."/>
            <person name="Bharti A.K."/>
            <person name="Saxena R.K."/>
            <person name="Schlueter J.A."/>
            <person name="Donoghue M.T."/>
            <person name="Azam S."/>
            <person name="Fan G."/>
            <person name="Whaley A.M."/>
            <person name="Farmer A.D."/>
            <person name="Sheridan J."/>
            <person name="Iwata A."/>
            <person name="Tuteja R."/>
            <person name="Penmetsa R.V."/>
            <person name="Wu W."/>
            <person name="Upadhyaya H.D."/>
            <person name="Yang S.P."/>
            <person name="Shah T."/>
            <person name="Saxena K.B."/>
            <person name="Michael T."/>
            <person name="McCombie W.R."/>
            <person name="Yang B."/>
            <person name="Zhang G."/>
            <person name="Yang H."/>
            <person name="Wang J."/>
            <person name="Spillane C."/>
            <person name="Cook D.R."/>
            <person name="May G.D."/>
            <person name="Xu X."/>
            <person name="Jackson S.A."/>
        </authorList>
    </citation>
    <scope>NUCLEOTIDE SEQUENCE [LARGE SCALE GENOMIC DNA]</scope>
</reference>